<accession>K8PSP5</accession>
<dbReference type="PATRIC" id="fig|883078.3.peg.493"/>
<keyword evidence="1" id="KW-0175">Coiled coil</keyword>
<dbReference type="Proteomes" id="UP000001096">
    <property type="component" value="Unassembled WGS sequence"/>
</dbReference>
<protein>
    <submittedName>
        <fullName evidence="3">Uncharacterized protein</fullName>
    </submittedName>
</protein>
<gene>
    <name evidence="3" type="ORF">HMPREF9695_00470</name>
</gene>
<evidence type="ECO:0000256" key="2">
    <source>
        <dbReference type="SAM" id="MobiDB-lite"/>
    </source>
</evidence>
<dbReference type="HOGENOM" id="CLU_961832_0_0_5"/>
<proteinExistence type="predicted"/>
<name>K8PSP5_9BRAD</name>
<sequence length="289" mass="33024">MNGELKPEHRERFSGEPGIESASEDIDVLAARFRQRLGKVTMPRDLMQGDPAIVKLLQRDEAIRQKMATSSYYFDKPLFESAFERRRLRILNAIFLAFARTGGGGGYFRDRQAREVSIWGPAGVSVELDTPKPRSRGRNQESAENEKKLVLTATAGERFSNLVSSWADDEAGKLEDKLTDIVVGLATISEYESRRWQAERAEWDRKRAAEEKEARRIAKDKAEREARELAIAEQQARLDELLGEARAWQDAALIRAYVDARCQRESFHEPSKWVEWALAEADRIDPLMK</sequence>
<reference evidence="3 4" key="1">
    <citation type="submission" date="2012-04" db="EMBL/GenBank/DDBJ databases">
        <title>The Genome Sequence of Afipia broomeae ATCC 49717.</title>
        <authorList>
            <consortium name="The Broad Institute Genome Sequencing Platform"/>
            <person name="Earl A."/>
            <person name="Ward D."/>
            <person name="Feldgarden M."/>
            <person name="Gevers D."/>
            <person name="Huys G."/>
            <person name="Walker B."/>
            <person name="Young S.K."/>
            <person name="Zeng Q."/>
            <person name="Gargeya S."/>
            <person name="Fitzgerald M."/>
            <person name="Haas B."/>
            <person name="Abouelleil A."/>
            <person name="Alvarado L."/>
            <person name="Arachchi H.M."/>
            <person name="Berlin A."/>
            <person name="Chapman S.B."/>
            <person name="Goldberg J."/>
            <person name="Griggs A."/>
            <person name="Gujja S."/>
            <person name="Hansen M."/>
            <person name="Howarth C."/>
            <person name="Imamovic A."/>
            <person name="Larimer J."/>
            <person name="McCowen C."/>
            <person name="Montmayeur A."/>
            <person name="Murphy C."/>
            <person name="Neiman D."/>
            <person name="Pearson M."/>
            <person name="Priest M."/>
            <person name="Roberts A."/>
            <person name="Saif S."/>
            <person name="Shea T."/>
            <person name="Sisk P."/>
            <person name="Sykes S."/>
            <person name="Wortman J."/>
            <person name="Nusbaum C."/>
            <person name="Birren B."/>
        </authorList>
    </citation>
    <scope>NUCLEOTIDE SEQUENCE [LARGE SCALE GENOMIC DNA]</scope>
    <source>
        <strain evidence="3 4">ATCC 49717</strain>
    </source>
</reference>
<organism evidence="3 4">
    <name type="scientific">Afipia broomeae ATCC 49717</name>
    <dbReference type="NCBI Taxonomy" id="883078"/>
    <lineage>
        <taxon>Bacteria</taxon>
        <taxon>Pseudomonadati</taxon>
        <taxon>Pseudomonadota</taxon>
        <taxon>Alphaproteobacteria</taxon>
        <taxon>Hyphomicrobiales</taxon>
        <taxon>Nitrobacteraceae</taxon>
        <taxon>Afipia</taxon>
    </lineage>
</organism>
<dbReference type="EMBL" id="AGWX01000001">
    <property type="protein sequence ID" value="EKS41378.1"/>
    <property type="molecule type" value="Genomic_DNA"/>
</dbReference>
<evidence type="ECO:0000313" key="3">
    <source>
        <dbReference type="EMBL" id="EKS41378.1"/>
    </source>
</evidence>
<comment type="caution">
    <text evidence="3">The sequence shown here is derived from an EMBL/GenBank/DDBJ whole genome shotgun (WGS) entry which is preliminary data.</text>
</comment>
<feature type="coiled-coil region" evidence="1">
    <location>
        <begin position="205"/>
        <end position="251"/>
    </location>
</feature>
<keyword evidence="4" id="KW-1185">Reference proteome</keyword>
<dbReference type="AlphaFoldDB" id="K8PSP5"/>
<dbReference type="eggNOG" id="COG3064">
    <property type="taxonomic scope" value="Bacteria"/>
</dbReference>
<feature type="compositionally biased region" description="Basic and acidic residues" evidence="2">
    <location>
        <begin position="138"/>
        <end position="147"/>
    </location>
</feature>
<evidence type="ECO:0000313" key="4">
    <source>
        <dbReference type="Proteomes" id="UP000001096"/>
    </source>
</evidence>
<feature type="region of interest" description="Disordered" evidence="2">
    <location>
        <begin position="127"/>
        <end position="147"/>
    </location>
</feature>
<evidence type="ECO:0000256" key="1">
    <source>
        <dbReference type="SAM" id="Coils"/>
    </source>
</evidence>